<comment type="caution">
    <text evidence="1">The sequence shown here is derived from an EMBL/GenBank/DDBJ whole genome shotgun (WGS) entry which is preliminary data.</text>
</comment>
<accession>A0A2T5HGZ1</accession>
<name>A0A2T5HGZ1_9PROT</name>
<protein>
    <recommendedName>
        <fullName evidence="3">Phage replication protein P</fullName>
    </recommendedName>
</protein>
<proteinExistence type="predicted"/>
<evidence type="ECO:0000313" key="2">
    <source>
        <dbReference type="Proteomes" id="UP000244128"/>
    </source>
</evidence>
<reference evidence="1 2" key="1">
    <citation type="submission" date="2018-04" db="EMBL/GenBank/DDBJ databases">
        <title>Active sludge and wastewater microbial communities from Klosterneuburg, Austria.</title>
        <authorList>
            <person name="Wagner M."/>
        </authorList>
    </citation>
    <scope>NUCLEOTIDE SEQUENCE [LARGE SCALE GENOMIC DNA]</scope>
    <source>
        <strain evidence="1 2">Nm49</strain>
    </source>
</reference>
<evidence type="ECO:0000313" key="1">
    <source>
        <dbReference type="EMBL" id="PTQ70824.1"/>
    </source>
</evidence>
<dbReference type="EMBL" id="QAOI01000031">
    <property type="protein sequence ID" value="PTQ70824.1"/>
    <property type="molecule type" value="Genomic_DNA"/>
</dbReference>
<gene>
    <name evidence="1" type="ORF">C8R26_13110</name>
</gene>
<sequence length="204" mass="22823">MTPINRLPESWINKIFDRFHGRFGNAFAAKWQTGRIGAGGIDEGILNAKKVWSEDLSGYTPEEITRGLQTRYDFPPSIDEFMKACRPSLDYERAFIEATEQMALRKTGKDRWSNPAIFWAAVKLGGDLTNFPYLAIKGRWKSALDKATEEIRNGDLSPEIPPRIKALPAPGKTTVSVDEAKKRFAEIHEILSRKVVNKAEGGGA</sequence>
<dbReference type="Proteomes" id="UP000244128">
    <property type="component" value="Unassembled WGS sequence"/>
</dbReference>
<organism evidence="1 2">
    <name type="scientific">Nitrosomonas oligotropha</name>
    <dbReference type="NCBI Taxonomy" id="42354"/>
    <lineage>
        <taxon>Bacteria</taxon>
        <taxon>Pseudomonadati</taxon>
        <taxon>Pseudomonadota</taxon>
        <taxon>Betaproteobacteria</taxon>
        <taxon>Nitrosomonadales</taxon>
        <taxon>Nitrosomonadaceae</taxon>
        <taxon>Nitrosomonas</taxon>
    </lineage>
</organism>
<evidence type="ECO:0008006" key="3">
    <source>
        <dbReference type="Google" id="ProtNLM"/>
    </source>
</evidence>
<dbReference type="AlphaFoldDB" id="A0A2T5HGZ1"/>